<dbReference type="InterPro" id="IPR001789">
    <property type="entry name" value="Sig_transdc_resp-reg_receiver"/>
</dbReference>
<dbReference type="GO" id="GO:0000160">
    <property type="term" value="P:phosphorelay signal transduction system"/>
    <property type="evidence" value="ECO:0007669"/>
    <property type="project" value="InterPro"/>
</dbReference>
<keyword evidence="1 3" id="KW-0597">Phosphoprotein</keyword>
<dbReference type="PRINTS" id="PR00038">
    <property type="entry name" value="HTHLUXR"/>
</dbReference>
<feature type="modified residue" description="4-aspartylphosphate" evidence="3">
    <location>
        <position position="67"/>
    </location>
</feature>
<dbReference type="InterPro" id="IPR051015">
    <property type="entry name" value="EvgA-like"/>
</dbReference>
<dbReference type="SMART" id="SM00421">
    <property type="entry name" value="HTH_LUXR"/>
    <property type="match status" value="1"/>
</dbReference>
<dbReference type="InterPro" id="IPR058245">
    <property type="entry name" value="NreC/VraR/RcsB-like_REC"/>
</dbReference>
<dbReference type="Proteomes" id="UP000436522">
    <property type="component" value="Unassembled WGS sequence"/>
</dbReference>
<dbReference type="SUPFAM" id="SSF52172">
    <property type="entry name" value="CheY-like"/>
    <property type="match status" value="1"/>
</dbReference>
<organism evidence="6 7">
    <name type="scientific">Roseobacter cerasinus</name>
    <dbReference type="NCBI Taxonomy" id="2602289"/>
    <lineage>
        <taxon>Bacteria</taxon>
        <taxon>Pseudomonadati</taxon>
        <taxon>Pseudomonadota</taxon>
        <taxon>Alphaproteobacteria</taxon>
        <taxon>Rhodobacterales</taxon>
        <taxon>Roseobacteraceae</taxon>
        <taxon>Roseobacter</taxon>
    </lineage>
</organism>
<dbReference type="EMBL" id="BLIV01000010">
    <property type="protein sequence ID" value="GFE52265.1"/>
    <property type="molecule type" value="Genomic_DNA"/>
</dbReference>
<dbReference type="Pfam" id="PF00196">
    <property type="entry name" value="GerE"/>
    <property type="match status" value="1"/>
</dbReference>
<dbReference type="PANTHER" id="PTHR45566:SF1">
    <property type="entry name" value="HTH-TYPE TRANSCRIPTIONAL REGULATOR YHJB-RELATED"/>
    <property type="match status" value="1"/>
</dbReference>
<dbReference type="PROSITE" id="PS00622">
    <property type="entry name" value="HTH_LUXR_1"/>
    <property type="match status" value="1"/>
</dbReference>
<dbReference type="Pfam" id="PF00072">
    <property type="entry name" value="Response_reg"/>
    <property type="match status" value="1"/>
</dbReference>
<dbReference type="GO" id="GO:0003677">
    <property type="term" value="F:DNA binding"/>
    <property type="evidence" value="ECO:0007669"/>
    <property type="project" value="UniProtKB-KW"/>
</dbReference>
<dbReference type="CDD" id="cd06170">
    <property type="entry name" value="LuxR_C_like"/>
    <property type="match status" value="1"/>
</dbReference>
<dbReference type="GO" id="GO:0006355">
    <property type="term" value="P:regulation of DNA-templated transcription"/>
    <property type="evidence" value="ECO:0007669"/>
    <property type="project" value="InterPro"/>
</dbReference>
<dbReference type="OrthoDB" id="9814495at2"/>
<protein>
    <submittedName>
        <fullName evidence="6">DNA-binding response regulator</fullName>
    </submittedName>
</protein>
<name>A0A640VZ70_9RHOB</name>
<dbReference type="InterPro" id="IPR000792">
    <property type="entry name" value="Tscrpt_reg_LuxR_C"/>
</dbReference>
<dbReference type="SMART" id="SM00448">
    <property type="entry name" value="REC"/>
    <property type="match status" value="1"/>
</dbReference>
<dbReference type="SUPFAM" id="SSF46894">
    <property type="entry name" value="C-terminal effector domain of the bipartite response regulators"/>
    <property type="match status" value="1"/>
</dbReference>
<dbReference type="InterPro" id="IPR011006">
    <property type="entry name" value="CheY-like_superfamily"/>
</dbReference>
<evidence type="ECO:0000259" key="4">
    <source>
        <dbReference type="PROSITE" id="PS50043"/>
    </source>
</evidence>
<dbReference type="PANTHER" id="PTHR45566">
    <property type="entry name" value="HTH-TYPE TRANSCRIPTIONAL REGULATOR YHJB-RELATED"/>
    <property type="match status" value="1"/>
</dbReference>
<dbReference type="Gene3D" id="1.10.10.10">
    <property type="entry name" value="Winged helix-like DNA-binding domain superfamily/Winged helix DNA-binding domain"/>
    <property type="match status" value="1"/>
</dbReference>
<evidence type="ECO:0000256" key="1">
    <source>
        <dbReference type="ARBA" id="ARBA00022553"/>
    </source>
</evidence>
<reference evidence="6 7" key="1">
    <citation type="submission" date="2019-12" db="EMBL/GenBank/DDBJ databases">
        <title>Roseobacter cerasinus sp. nov., isolated from seawater around aquaculture.</title>
        <authorList>
            <person name="Muramatsu S."/>
            <person name="Takabe Y."/>
            <person name="Mori K."/>
            <person name="Takaichi S."/>
            <person name="Hanada S."/>
        </authorList>
    </citation>
    <scope>NUCLEOTIDE SEQUENCE [LARGE SCALE GENOMIC DNA]</scope>
    <source>
        <strain evidence="6 7">AI77</strain>
    </source>
</reference>
<comment type="caution">
    <text evidence="6">The sequence shown here is derived from an EMBL/GenBank/DDBJ whole genome shotgun (WGS) entry which is preliminary data.</text>
</comment>
<dbReference type="InterPro" id="IPR016032">
    <property type="entry name" value="Sig_transdc_resp-reg_C-effctor"/>
</dbReference>
<dbReference type="RefSeq" id="WP_159980715.1">
    <property type="nucleotide sequence ID" value="NZ_BLIV01000010.1"/>
</dbReference>
<gene>
    <name evidence="6" type="ORF">So717_40180</name>
</gene>
<dbReference type="CDD" id="cd17535">
    <property type="entry name" value="REC_NarL-like"/>
    <property type="match status" value="1"/>
</dbReference>
<evidence type="ECO:0000259" key="5">
    <source>
        <dbReference type="PROSITE" id="PS50110"/>
    </source>
</evidence>
<proteinExistence type="predicted"/>
<evidence type="ECO:0000256" key="2">
    <source>
        <dbReference type="ARBA" id="ARBA00023125"/>
    </source>
</evidence>
<dbReference type="PROSITE" id="PS50043">
    <property type="entry name" value="HTH_LUXR_2"/>
    <property type="match status" value="1"/>
</dbReference>
<evidence type="ECO:0000313" key="6">
    <source>
        <dbReference type="EMBL" id="GFE52265.1"/>
    </source>
</evidence>
<keyword evidence="7" id="KW-1185">Reference proteome</keyword>
<dbReference type="PROSITE" id="PS50110">
    <property type="entry name" value="RESPONSE_REGULATORY"/>
    <property type="match status" value="1"/>
</dbReference>
<sequence>MKHACAPVDSDAVSRILIVDDHPLYSDALESTLEIAFVDCDIRKASNLSEALREAKRGFAPELVMFDLKLPDVTGISGFVSLRQQLPDAKILVISSLASFDLVQSLLKEGACGFLPKDTSARLLISALADVAQGGTYVPIDYQSPAEDDNDTIEFDHPTLAQLTPQQQRIMRLICCGKPNKQIAYELSLAEATVKAHITALLRRLGVRNRTQAVVLVEGALAAQRRDEPEARAFLKH</sequence>
<accession>A0A640VZ70</accession>
<dbReference type="InterPro" id="IPR036388">
    <property type="entry name" value="WH-like_DNA-bd_sf"/>
</dbReference>
<dbReference type="Gene3D" id="3.40.50.2300">
    <property type="match status" value="1"/>
</dbReference>
<feature type="domain" description="Response regulatory" evidence="5">
    <location>
        <begin position="15"/>
        <end position="132"/>
    </location>
</feature>
<dbReference type="AlphaFoldDB" id="A0A640VZ70"/>
<feature type="domain" description="HTH luxR-type" evidence="4">
    <location>
        <begin position="156"/>
        <end position="221"/>
    </location>
</feature>
<keyword evidence="2 6" id="KW-0238">DNA-binding</keyword>
<evidence type="ECO:0000313" key="7">
    <source>
        <dbReference type="Proteomes" id="UP000436522"/>
    </source>
</evidence>
<evidence type="ECO:0000256" key="3">
    <source>
        <dbReference type="PROSITE-ProRule" id="PRU00169"/>
    </source>
</evidence>